<keyword evidence="11 12" id="KW-0998">Cell outer membrane</keyword>
<dbReference type="InterPro" id="IPR010105">
    <property type="entry name" value="TonB_sidphr_rcpt"/>
</dbReference>
<dbReference type="Proteomes" id="UP000669060">
    <property type="component" value="Unassembled WGS sequence"/>
</dbReference>
<dbReference type="InterPro" id="IPR039426">
    <property type="entry name" value="TonB-dep_rcpt-like"/>
</dbReference>
<evidence type="ECO:0000256" key="8">
    <source>
        <dbReference type="ARBA" id="ARBA00023065"/>
    </source>
</evidence>
<dbReference type="Gene3D" id="2.40.170.20">
    <property type="entry name" value="TonB-dependent receptor, beta-barrel domain"/>
    <property type="match status" value="1"/>
</dbReference>
<organism evidence="15 16">
    <name type="scientific">Pseudomonas schmalbachii</name>
    <dbReference type="NCBI Taxonomy" id="2816993"/>
    <lineage>
        <taxon>Bacteria</taxon>
        <taxon>Pseudomonadati</taxon>
        <taxon>Pseudomonadota</taxon>
        <taxon>Gammaproteobacteria</taxon>
        <taxon>Pseudomonadales</taxon>
        <taxon>Pseudomonadaceae</taxon>
        <taxon>Pseudomonas</taxon>
    </lineage>
</organism>
<keyword evidence="6 13" id="KW-0732">Signal</keyword>
<evidence type="ECO:0000256" key="6">
    <source>
        <dbReference type="ARBA" id="ARBA00022729"/>
    </source>
</evidence>
<evidence type="ECO:0000256" key="12">
    <source>
        <dbReference type="PROSITE-ProRule" id="PRU01360"/>
    </source>
</evidence>
<dbReference type="CDD" id="cd01347">
    <property type="entry name" value="ligand_gated_channel"/>
    <property type="match status" value="1"/>
</dbReference>
<evidence type="ECO:0000256" key="5">
    <source>
        <dbReference type="ARBA" id="ARBA00022692"/>
    </source>
</evidence>
<keyword evidence="15" id="KW-0675">Receptor</keyword>
<feature type="domain" description="Secretin/TonB short N-terminal" evidence="14">
    <location>
        <begin position="59"/>
        <end position="109"/>
    </location>
</feature>
<keyword evidence="5 12" id="KW-0812">Transmembrane</keyword>
<sequence>MIDRIPDLSRQRLRRCVTAAALGLALTAAMPGQAEPVQLNIPAQSLASALTALGEQANLQIVYGQDTVRGIRSRGVSGRMEPEEALRRLLEGTPISYQVDGNSVTLGSGDDSALALPSTSVVGQAQADFATGAVNHTALAGFDYNNGKFDQQQQVDLSLDVFDVFDVFQPVYGQPQTFVPAFGSDYEQKLSMTGVYLQDQMKIDNWVFVLGGRYDWTSDQRDDRFPQTQKDEKFTGRAGVVYVFENGLAPYASYSESFLPTIGRTPDGSQLEPTIGKQYEIGLKYEPNDYNALFTIAAFDLTRENLTEFLPFGEVRQEGEVRSKGIELEAKVEVTQGLNLLGSYTWNDVEVTESNLGTEGNTPFRVPEHMASLWADYIVQGGTLEGLRIGGGARYVGSTYGDSANSFKVDSYSVIDALVSYQLGRIDSSLQGVEVALNATNLFDEEYVAGCFSNMGCQYGQQRTVYGTVTYNW</sequence>
<name>A0ABS3TS96_9PSED</name>
<dbReference type="Pfam" id="PF00593">
    <property type="entry name" value="TonB_dep_Rec_b-barrel"/>
    <property type="match status" value="1"/>
</dbReference>
<evidence type="ECO:0000313" key="16">
    <source>
        <dbReference type="Proteomes" id="UP000669060"/>
    </source>
</evidence>
<evidence type="ECO:0000259" key="14">
    <source>
        <dbReference type="SMART" id="SM00965"/>
    </source>
</evidence>
<evidence type="ECO:0000256" key="11">
    <source>
        <dbReference type="ARBA" id="ARBA00023237"/>
    </source>
</evidence>
<keyword evidence="16" id="KW-1185">Reference proteome</keyword>
<dbReference type="InterPro" id="IPR011662">
    <property type="entry name" value="Secretin/TonB_short_N"/>
</dbReference>
<keyword evidence="7" id="KW-0408">Iron</keyword>
<reference evidence="15 16" key="1">
    <citation type="submission" date="2020-12" db="EMBL/GenBank/DDBJ databases">
        <title>Pseudomonas schmalbachii sp. nov. isolated from millipede gut.</title>
        <authorList>
            <person name="Shelomi M."/>
        </authorList>
    </citation>
    <scope>NUCLEOTIDE SEQUENCE [LARGE SCALE GENOMIC DNA]</scope>
    <source>
        <strain evidence="15 16">Milli4</strain>
    </source>
</reference>
<feature type="signal peptide" evidence="13">
    <location>
        <begin position="1"/>
        <end position="34"/>
    </location>
</feature>
<comment type="subcellular location">
    <subcellularLocation>
        <location evidence="1 12">Cell outer membrane</location>
        <topology evidence="1 12">Multi-pass membrane protein</topology>
    </subcellularLocation>
</comment>
<evidence type="ECO:0000256" key="13">
    <source>
        <dbReference type="SAM" id="SignalP"/>
    </source>
</evidence>
<dbReference type="InterPro" id="IPR036942">
    <property type="entry name" value="Beta-barrel_TonB_sf"/>
</dbReference>
<dbReference type="InterPro" id="IPR000531">
    <property type="entry name" value="Beta-barrel_TonB"/>
</dbReference>
<evidence type="ECO:0000256" key="4">
    <source>
        <dbReference type="ARBA" id="ARBA00022496"/>
    </source>
</evidence>
<keyword evidence="2 12" id="KW-0813">Transport</keyword>
<keyword evidence="10 12" id="KW-0472">Membrane</keyword>
<keyword evidence="3 12" id="KW-1134">Transmembrane beta strand</keyword>
<proteinExistence type="inferred from homology"/>
<evidence type="ECO:0000256" key="9">
    <source>
        <dbReference type="ARBA" id="ARBA00023077"/>
    </source>
</evidence>
<dbReference type="SMART" id="SM00965">
    <property type="entry name" value="STN"/>
    <property type="match status" value="1"/>
</dbReference>
<dbReference type="PANTHER" id="PTHR32552">
    <property type="entry name" value="FERRICHROME IRON RECEPTOR-RELATED"/>
    <property type="match status" value="1"/>
</dbReference>
<dbReference type="SUPFAM" id="SSF56935">
    <property type="entry name" value="Porins"/>
    <property type="match status" value="1"/>
</dbReference>
<keyword evidence="4" id="KW-0410">Iron transport</keyword>
<evidence type="ECO:0000256" key="1">
    <source>
        <dbReference type="ARBA" id="ARBA00004571"/>
    </source>
</evidence>
<dbReference type="EMBL" id="JAELYA010000005">
    <property type="protein sequence ID" value="MBO3276513.1"/>
    <property type="molecule type" value="Genomic_DNA"/>
</dbReference>
<accession>A0ABS3TS96</accession>
<dbReference type="RefSeq" id="WP_208314614.1">
    <property type="nucleotide sequence ID" value="NZ_JAELYA010000005.1"/>
</dbReference>
<dbReference type="PROSITE" id="PS52016">
    <property type="entry name" value="TONB_DEPENDENT_REC_3"/>
    <property type="match status" value="1"/>
</dbReference>
<comment type="similarity">
    <text evidence="12">Belongs to the TonB-dependent receptor family.</text>
</comment>
<feature type="chain" id="PRO_5047487079" evidence="13">
    <location>
        <begin position="35"/>
        <end position="473"/>
    </location>
</feature>
<dbReference type="NCBIfam" id="TIGR01783">
    <property type="entry name" value="TonB-siderophor"/>
    <property type="match status" value="1"/>
</dbReference>
<dbReference type="PANTHER" id="PTHR32552:SF68">
    <property type="entry name" value="FERRICHROME OUTER MEMBRANE TRANSPORTER_PHAGE RECEPTOR"/>
    <property type="match status" value="1"/>
</dbReference>
<gene>
    <name evidence="15" type="ORF">JFY56_14880</name>
</gene>
<comment type="caution">
    <text evidence="15">The sequence shown here is derived from an EMBL/GenBank/DDBJ whole genome shotgun (WGS) entry which is preliminary data.</text>
</comment>
<keyword evidence="8" id="KW-0406">Ion transport</keyword>
<evidence type="ECO:0000256" key="7">
    <source>
        <dbReference type="ARBA" id="ARBA00023004"/>
    </source>
</evidence>
<protein>
    <submittedName>
        <fullName evidence="15">TonB-dependent siderophore receptor</fullName>
    </submittedName>
</protein>
<evidence type="ECO:0000256" key="2">
    <source>
        <dbReference type="ARBA" id="ARBA00022448"/>
    </source>
</evidence>
<keyword evidence="9" id="KW-0798">TonB box</keyword>
<evidence type="ECO:0000313" key="15">
    <source>
        <dbReference type="EMBL" id="MBO3276513.1"/>
    </source>
</evidence>
<evidence type="ECO:0000256" key="3">
    <source>
        <dbReference type="ARBA" id="ARBA00022452"/>
    </source>
</evidence>
<evidence type="ECO:0000256" key="10">
    <source>
        <dbReference type="ARBA" id="ARBA00023136"/>
    </source>
</evidence>